<keyword evidence="2 9" id="KW-0645">Protease</keyword>
<dbReference type="InterPro" id="IPR001915">
    <property type="entry name" value="Peptidase_M48"/>
</dbReference>
<keyword evidence="7" id="KW-0732">Signal</keyword>
<reference evidence="9 10" key="1">
    <citation type="submission" date="2017-05" db="EMBL/GenBank/DDBJ databases">
        <authorList>
            <person name="Varghese N."/>
            <person name="Submissions S."/>
        </authorList>
    </citation>
    <scope>NUCLEOTIDE SEQUENCE [LARGE SCALE GENOMIC DNA]</scope>
    <source>
        <strain evidence="9 10">DSM 21194</strain>
    </source>
</reference>
<dbReference type="GO" id="GO:0004222">
    <property type="term" value="F:metalloendopeptidase activity"/>
    <property type="evidence" value="ECO:0007669"/>
    <property type="project" value="InterPro"/>
</dbReference>
<dbReference type="RefSeq" id="WP_142715641.1">
    <property type="nucleotide sequence ID" value="NZ_FXTH01000017.1"/>
</dbReference>
<feature type="chain" id="PRO_5021698544" evidence="7">
    <location>
        <begin position="24"/>
        <end position="496"/>
    </location>
</feature>
<dbReference type="Pfam" id="PF01435">
    <property type="entry name" value="Peptidase_M48"/>
    <property type="match status" value="1"/>
</dbReference>
<keyword evidence="5" id="KW-0862">Zinc</keyword>
<evidence type="ECO:0000256" key="4">
    <source>
        <dbReference type="ARBA" id="ARBA00022801"/>
    </source>
</evidence>
<keyword evidence="10" id="KW-1185">Reference proteome</keyword>
<protein>
    <submittedName>
        <fullName evidence="9">Zn-dependent protease</fullName>
    </submittedName>
</protein>
<dbReference type="Gene3D" id="3.30.2010.10">
    <property type="entry name" value="Metalloproteases ('zincins'), catalytic domain"/>
    <property type="match status" value="1"/>
</dbReference>
<keyword evidence="3" id="KW-0479">Metal-binding</keyword>
<sequence>MKRSQLRNALFILIAGLMVMSCAIQRSPITGNKRAYGYTWEEEVQLGQKADKQIQQQYGMYQDEELQQYIEDIGQQVLSKSHMRREDTQQKYKETEFHFRVLNSEVPNAFALPGGYVYVTRGLLAHLENEAQLAVVLGHEIGHVAARHSSQRAFEQQVGQIALIGGAVAGQEILGVPGGDILNLGSQAAQLLFLSYSREDERESDQLGVEYAAMEHYEAAEGAGFFSALKRISQQSGQSIPDWASTHPDPSERENTIPELARQWAEKGYEQNIVDTEEFMRSIDGLVFGKNPREGFARDGTFYHPELEFRFQYPDGWQVINQPTVVGVVSDEQDAVIAMEIDSEADSPQASVRSFLSQEGITVQGQQEQTINGLNAYRATATATGQNNTEYRFYIAALAYGGNIYRFTSYTTAQKYAGYESRFVNSINSFQALTDQNILNMQPARLQAFRTDRSAAFSSFVPQDLPMDLTAEDVAIANQVQLNETIEAGTWIKIPR</sequence>
<feature type="signal peptide" evidence="7">
    <location>
        <begin position="1"/>
        <end position="23"/>
    </location>
</feature>
<evidence type="ECO:0000256" key="3">
    <source>
        <dbReference type="ARBA" id="ARBA00022723"/>
    </source>
</evidence>
<dbReference type="PANTHER" id="PTHR22726:SF1">
    <property type="entry name" value="METALLOENDOPEPTIDASE OMA1, MITOCHONDRIAL"/>
    <property type="match status" value="1"/>
</dbReference>
<evidence type="ECO:0000313" key="9">
    <source>
        <dbReference type="EMBL" id="SMO85293.1"/>
    </source>
</evidence>
<organism evidence="9 10">
    <name type="scientific">Fodinibius sediminis</name>
    <dbReference type="NCBI Taxonomy" id="1214077"/>
    <lineage>
        <taxon>Bacteria</taxon>
        <taxon>Pseudomonadati</taxon>
        <taxon>Balneolota</taxon>
        <taxon>Balneolia</taxon>
        <taxon>Balneolales</taxon>
        <taxon>Balneolaceae</taxon>
        <taxon>Fodinibius</taxon>
    </lineage>
</organism>
<evidence type="ECO:0000256" key="5">
    <source>
        <dbReference type="ARBA" id="ARBA00022833"/>
    </source>
</evidence>
<keyword evidence="6" id="KW-0482">Metalloprotease</keyword>
<dbReference type="PROSITE" id="PS51257">
    <property type="entry name" value="PROKAR_LIPOPROTEIN"/>
    <property type="match status" value="1"/>
</dbReference>
<evidence type="ECO:0000256" key="6">
    <source>
        <dbReference type="ARBA" id="ARBA00023049"/>
    </source>
</evidence>
<dbReference type="CDD" id="cd07333">
    <property type="entry name" value="M48C_bepA_like"/>
    <property type="match status" value="1"/>
</dbReference>
<dbReference type="AlphaFoldDB" id="A0A521EMY7"/>
<dbReference type="Proteomes" id="UP000317593">
    <property type="component" value="Unassembled WGS sequence"/>
</dbReference>
<dbReference type="OrthoDB" id="9810445at2"/>
<name>A0A521EMY7_9BACT</name>
<keyword evidence="4" id="KW-0378">Hydrolase</keyword>
<evidence type="ECO:0000256" key="7">
    <source>
        <dbReference type="SAM" id="SignalP"/>
    </source>
</evidence>
<dbReference type="GO" id="GO:0046872">
    <property type="term" value="F:metal ion binding"/>
    <property type="evidence" value="ECO:0007669"/>
    <property type="project" value="UniProtKB-KW"/>
</dbReference>
<dbReference type="EMBL" id="FXTH01000017">
    <property type="protein sequence ID" value="SMO85293.1"/>
    <property type="molecule type" value="Genomic_DNA"/>
</dbReference>
<proteinExistence type="predicted"/>
<dbReference type="PANTHER" id="PTHR22726">
    <property type="entry name" value="METALLOENDOPEPTIDASE OMA1"/>
    <property type="match status" value="1"/>
</dbReference>
<dbReference type="Gene3D" id="3.40.1000.10">
    <property type="entry name" value="Mog1/PsbP, alpha/beta/alpha sandwich"/>
    <property type="match status" value="1"/>
</dbReference>
<evidence type="ECO:0000313" key="10">
    <source>
        <dbReference type="Proteomes" id="UP000317593"/>
    </source>
</evidence>
<feature type="domain" description="Peptidase M48" evidence="8">
    <location>
        <begin position="89"/>
        <end position="257"/>
    </location>
</feature>
<dbReference type="InterPro" id="IPR051156">
    <property type="entry name" value="Mito/Outer_Membr_Metalloprot"/>
</dbReference>
<comment type="cofactor">
    <cofactor evidence="1">
        <name>Zn(2+)</name>
        <dbReference type="ChEBI" id="CHEBI:29105"/>
    </cofactor>
</comment>
<evidence type="ECO:0000256" key="1">
    <source>
        <dbReference type="ARBA" id="ARBA00001947"/>
    </source>
</evidence>
<dbReference type="GO" id="GO:0016020">
    <property type="term" value="C:membrane"/>
    <property type="evidence" value="ECO:0007669"/>
    <property type="project" value="TreeGrafter"/>
</dbReference>
<evidence type="ECO:0000256" key="2">
    <source>
        <dbReference type="ARBA" id="ARBA00022670"/>
    </source>
</evidence>
<dbReference type="GO" id="GO:0051603">
    <property type="term" value="P:proteolysis involved in protein catabolic process"/>
    <property type="evidence" value="ECO:0007669"/>
    <property type="project" value="TreeGrafter"/>
</dbReference>
<evidence type="ECO:0000259" key="8">
    <source>
        <dbReference type="Pfam" id="PF01435"/>
    </source>
</evidence>
<gene>
    <name evidence="9" type="ORF">SAMN06265218_11771</name>
</gene>
<accession>A0A521EMY7</accession>